<name>A0A0E9TW72_ANGAN</name>
<organism evidence="1">
    <name type="scientific">Anguilla anguilla</name>
    <name type="common">European freshwater eel</name>
    <name type="synonym">Muraena anguilla</name>
    <dbReference type="NCBI Taxonomy" id="7936"/>
    <lineage>
        <taxon>Eukaryota</taxon>
        <taxon>Metazoa</taxon>
        <taxon>Chordata</taxon>
        <taxon>Craniata</taxon>
        <taxon>Vertebrata</taxon>
        <taxon>Euteleostomi</taxon>
        <taxon>Actinopterygii</taxon>
        <taxon>Neopterygii</taxon>
        <taxon>Teleostei</taxon>
        <taxon>Anguilliformes</taxon>
        <taxon>Anguillidae</taxon>
        <taxon>Anguilla</taxon>
    </lineage>
</organism>
<reference evidence="1" key="2">
    <citation type="journal article" date="2015" name="Fish Shellfish Immunol.">
        <title>Early steps in the European eel (Anguilla anguilla)-Vibrio vulnificus interaction in the gills: Role of the RtxA13 toxin.</title>
        <authorList>
            <person name="Callol A."/>
            <person name="Pajuelo D."/>
            <person name="Ebbesson L."/>
            <person name="Teles M."/>
            <person name="MacKenzie S."/>
            <person name="Amaro C."/>
        </authorList>
    </citation>
    <scope>NUCLEOTIDE SEQUENCE</scope>
</reference>
<accession>A0A0E9TW72</accession>
<evidence type="ECO:0000313" key="1">
    <source>
        <dbReference type="EMBL" id="JAH57180.1"/>
    </source>
</evidence>
<sequence>MGLQVRGSQAPAISNNCHTHTKKNENRLKCFVFLLRDTWLCEFQWGHCLRGSSWVVVSRMQGATLSEPQKSSDAPWSLLYLSSNAFH</sequence>
<reference evidence="1" key="1">
    <citation type="submission" date="2014-11" db="EMBL/GenBank/DDBJ databases">
        <authorList>
            <person name="Amaro Gonzalez C."/>
        </authorList>
    </citation>
    <scope>NUCLEOTIDE SEQUENCE</scope>
</reference>
<dbReference type="AlphaFoldDB" id="A0A0E9TW72"/>
<dbReference type="EMBL" id="GBXM01051397">
    <property type="protein sequence ID" value="JAH57180.1"/>
    <property type="molecule type" value="Transcribed_RNA"/>
</dbReference>
<proteinExistence type="predicted"/>
<protein>
    <submittedName>
        <fullName evidence="1">Uncharacterized protein</fullName>
    </submittedName>
</protein>